<dbReference type="EMBL" id="JAFBDH010000007">
    <property type="protein sequence ID" value="MBM7550686.1"/>
    <property type="molecule type" value="Genomic_DNA"/>
</dbReference>
<organism evidence="1 2">
    <name type="scientific">Peptoniphilus gorbachii</name>
    <dbReference type="NCBI Taxonomy" id="411567"/>
    <lineage>
        <taxon>Bacteria</taxon>
        <taxon>Bacillati</taxon>
        <taxon>Bacillota</taxon>
        <taxon>Tissierellia</taxon>
        <taxon>Tissierellales</taxon>
        <taxon>Peptoniphilaceae</taxon>
        <taxon>Peptoniphilus</taxon>
    </lineage>
</organism>
<reference evidence="1 2" key="1">
    <citation type="submission" date="2021-01" db="EMBL/GenBank/DDBJ databases">
        <title>Genomic Encyclopedia of Type Strains, Phase IV (KMG-IV): sequencing the most valuable type-strain genomes for metagenomic binning, comparative biology and taxonomic classification.</title>
        <authorList>
            <person name="Goeker M."/>
        </authorList>
    </citation>
    <scope>NUCLEOTIDE SEQUENCE [LARGE SCALE GENOMIC DNA]</scope>
    <source>
        <strain evidence="1 2">DSM 21461</strain>
    </source>
</reference>
<sequence length="47" mass="5548">MGLIARCCFTRLINGNWSIFKGKSKNFPKLTYASIIDWRIHRISFRS</sequence>
<dbReference type="Proteomes" id="UP000720595">
    <property type="component" value="Unassembled WGS sequence"/>
</dbReference>
<name>A0ABS2MKY4_9FIRM</name>
<comment type="caution">
    <text evidence="1">The sequence shown here is derived from an EMBL/GenBank/DDBJ whole genome shotgun (WGS) entry which is preliminary data.</text>
</comment>
<evidence type="ECO:0000313" key="1">
    <source>
        <dbReference type="EMBL" id="MBM7550686.1"/>
    </source>
</evidence>
<keyword evidence="2" id="KW-1185">Reference proteome</keyword>
<proteinExistence type="predicted"/>
<accession>A0ABS2MKY4</accession>
<evidence type="ECO:0000313" key="2">
    <source>
        <dbReference type="Proteomes" id="UP000720595"/>
    </source>
</evidence>
<gene>
    <name evidence="1" type="ORF">JOD41_001428</name>
</gene>
<protein>
    <submittedName>
        <fullName evidence="1">Uncharacterized protein</fullName>
    </submittedName>
</protein>